<gene>
    <name evidence="1" type="ORF">PNOK_0016300</name>
</gene>
<dbReference type="InParanoid" id="A0A286UU18"/>
<accession>A0A286UU18</accession>
<dbReference type="EMBL" id="NBII01000001">
    <property type="protein sequence ID" value="PAV23096.1"/>
    <property type="molecule type" value="Genomic_DNA"/>
</dbReference>
<dbReference type="Proteomes" id="UP000217199">
    <property type="component" value="Unassembled WGS sequence"/>
</dbReference>
<protein>
    <submittedName>
        <fullName evidence="1">Uncharacterized protein</fullName>
    </submittedName>
</protein>
<proteinExistence type="predicted"/>
<keyword evidence="2" id="KW-1185">Reference proteome</keyword>
<reference evidence="1 2" key="1">
    <citation type="journal article" date="2017" name="Mol. Ecol.">
        <title>Comparative and population genomic landscape of Phellinus noxius: A hypervariable fungus causing root rot in trees.</title>
        <authorList>
            <person name="Chung C.L."/>
            <person name="Lee T.J."/>
            <person name="Akiba M."/>
            <person name="Lee H.H."/>
            <person name="Kuo T.H."/>
            <person name="Liu D."/>
            <person name="Ke H.M."/>
            <person name="Yokoi T."/>
            <person name="Roa M.B."/>
            <person name="Lu M.J."/>
            <person name="Chang Y.Y."/>
            <person name="Ann P.J."/>
            <person name="Tsai J.N."/>
            <person name="Chen C.Y."/>
            <person name="Tzean S.S."/>
            <person name="Ota Y."/>
            <person name="Hattori T."/>
            <person name="Sahashi N."/>
            <person name="Liou R.F."/>
            <person name="Kikuchi T."/>
            <person name="Tsai I.J."/>
        </authorList>
    </citation>
    <scope>NUCLEOTIDE SEQUENCE [LARGE SCALE GENOMIC DNA]</scope>
    <source>
        <strain evidence="1 2">FFPRI411160</strain>
    </source>
</reference>
<evidence type="ECO:0000313" key="1">
    <source>
        <dbReference type="EMBL" id="PAV23096.1"/>
    </source>
</evidence>
<comment type="caution">
    <text evidence="1">The sequence shown here is derived from an EMBL/GenBank/DDBJ whole genome shotgun (WGS) entry which is preliminary data.</text>
</comment>
<sequence>MKAEKKGRDSSSEGISVLLLLWGQRKTLPNVLISRSVFPILSCMQWRISARATDNPARRVEDVIDIPPFETIEYKKNLQLCDEALKTKLAITLACSSFRKLCMEIMYEDIRIRHGNKVLADTLEASVASGGELGSCVKRAVLFPINKEVEQNWDESCKNVKRILECCPKILMLVRPPCDPSEGDQNYLAPFPSESSSVPSLQRIDWHSGSKEGSSDLSQIPPLFWTSPSLRTLSLGVSSWGTFTGNENFRMGSISSQVRTLRVCSLDTLGSPGQQMYSLNLSLLNRIILDQPDSMYALFGIAQYGEQVRSIELVKRKNYSIRSSRLNRRIQIVLNPIIFVRFDM</sequence>
<evidence type="ECO:0000313" key="2">
    <source>
        <dbReference type="Proteomes" id="UP000217199"/>
    </source>
</evidence>
<name>A0A286UU18_9AGAM</name>
<organism evidence="1 2">
    <name type="scientific">Pyrrhoderma noxium</name>
    <dbReference type="NCBI Taxonomy" id="2282107"/>
    <lineage>
        <taxon>Eukaryota</taxon>
        <taxon>Fungi</taxon>
        <taxon>Dikarya</taxon>
        <taxon>Basidiomycota</taxon>
        <taxon>Agaricomycotina</taxon>
        <taxon>Agaricomycetes</taxon>
        <taxon>Hymenochaetales</taxon>
        <taxon>Hymenochaetaceae</taxon>
        <taxon>Pyrrhoderma</taxon>
    </lineage>
</organism>
<dbReference type="OrthoDB" id="3256525at2759"/>
<dbReference type="AlphaFoldDB" id="A0A286UU18"/>